<evidence type="ECO:0000313" key="1">
    <source>
        <dbReference type="EMBL" id="KAA2370077.1"/>
    </source>
</evidence>
<dbReference type="AlphaFoldDB" id="A0A5B3G992"/>
<dbReference type="RefSeq" id="WP_118406077.1">
    <property type="nucleotide sequence ID" value="NZ_CATYVA010000012.1"/>
</dbReference>
<dbReference type="EMBL" id="VVXK01000010">
    <property type="protein sequence ID" value="KAA2370077.1"/>
    <property type="molecule type" value="Genomic_DNA"/>
</dbReference>
<sequence length="754" mass="83327">MKNISKYLGAGLLLFTAACSQTQEGDQYTPNKDDAKAIHFIQSSIQKEFPQDAVQGVINVEIARPGNKGAYKVYLATKDDDYELFSVPAEATIPDGSHSVTVPVEVDLSNFVMGSNYKTTLYISSREARPGDNAAQVAQYSDKVTLSATYELEWETLYRTTGEGEEIPQLATYHYNGYYSGRDSGLEVEKAVGANIFRLKDWASGVTFKFVLHDDNTCTVPAQSIGYYNSNYNEYVYVADMAVYTGNDSAYASYPCTFDGESTFSFYLIYYVSSGYFAQGTEKLVFDTDIDTTPVVEIAFEGIETTSTGFKAPKLHFSPNEYTKYYKAAVVAGDITADAERQQEVRRQLIDDKLEAVTPVVTLLADDASVWNVPSGNYTAVALAYDSIENPCKLYTQRFTNDPNDEYAPRSLEFEFYAPENNLNYSPYNTLIWQMQTANVAAMKYLCVKTAVADYLCEALGMTLEEVTASRGYDVPEEMIAQLNSPEGRGTSFSPLDEGSTYTLALLMYNSFGDTAFVSKSASTFGYFAKDFDRTKTLEDFIGAFGVTATVDVDSQSSEKTFRMDIARINDRDVLISGMTDMRDFAPQLKGYYDKELHMLIVEPQYAGMYNGAYATLGFSNGLSIFWGDAGMAVGYIGDTLYWASSPYSPEEVNSYMFLLFSTPQASSSSYLRQYAGSKTYSSLKMKPLQQASAQTAARAAESRTGSIETGGQRFTTYLTGERVAVPAKASGNTAAKVPAEGKRLRTDLVLHTR</sequence>
<evidence type="ECO:0000313" key="3">
    <source>
        <dbReference type="Proteomes" id="UP000322658"/>
    </source>
</evidence>
<dbReference type="PROSITE" id="PS51257">
    <property type="entry name" value="PROKAR_LIPOPROTEIN"/>
    <property type="match status" value="1"/>
</dbReference>
<dbReference type="Proteomes" id="UP000322658">
    <property type="component" value="Unassembled WGS sequence"/>
</dbReference>
<dbReference type="EMBL" id="VVXJ01000001">
    <property type="protein sequence ID" value="KAA2378457.1"/>
    <property type="molecule type" value="Genomic_DNA"/>
</dbReference>
<accession>A0A5B3G992</accession>
<evidence type="ECO:0000313" key="2">
    <source>
        <dbReference type="EMBL" id="KAA2378457.1"/>
    </source>
</evidence>
<comment type="caution">
    <text evidence="1">The sequence shown here is derived from an EMBL/GenBank/DDBJ whole genome shotgun (WGS) entry which is preliminary data.</text>
</comment>
<reference evidence="3 4" key="1">
    <citation type="journal article" date="2019" name="Nat. Med.">
        <title>A library of human gut bacterial isolates paired with longitudinal multiomics data enables mechanistic microbiome research.</title>
        <authorList>
            <person name="Poyet M."/>
            <person name="Groussin M."/>
            <person name="Gibbons S.M."/>
            <person name="Avila-Pacheco J."/>
            <person name="Jiang X."/>
            <person name="Kearney S.M."/>
            <person name="Perrotta A.R."/>
            <person name="Berdy B."/>
            <person name="Zhao S."/>
            <person name="Lieberman T.D."/>
            <person name="Swanson P.K."/>
            <person name="Smith M."/>
            <person name="Roesemann S."/>
            <person name="Alexander J.E."/>
            <person name="Rich S.A."/>
            <person name="Livny J."/>
            <person name="Vlamakis H."/>
            <person name="Clish C."/>
            <person name="Bullock K."/>
            <person name="Deik A."/>
            <person name="Scott J."/>
            <person name="Pierce K.A."/>
            <person name="Xavier R.J."/>
            <person name="Alm E.J."/>
        </authorList>
    </citation>
    <scope>NUCLEOTIDE SEQUENCE [LARGE SCALE GENOMIC DNA]</scope>
    <source>
        <strain evidence="2 3">BIOML-A1</strain>
        <strain evidence="1 4">BIOML-A2</strain>
    </source>
</reference>
<gene>
    <name evidence="2" type="ORF">F2Y07_01015</name>
    <name evidence="1" type="ORF">F2Y13_08390</name>
</gene>
<proteinExistence type="predicted"/>
<protein>
    <submittedName>
        <fullName evidence="1">Uncharacterized protein</fullName>
    </submittedName>
</protein>
<evidence type="ECO:0000313" key="4">
    <source>
        <dbReference type="Proteomes" id="UP000323567"/>
    </source>
</evidence>
<dbReference type="Proteomes" id="UP000323567">
    <property type="component" value="Unassembled WGS sequence"/>
</dbReference>
<name>A0A5B3G992_9BACT</name>
<organism evidence="1 4">
    <name type="scientific">Alistipes shahii</name>
    <dbReference type="NCBI Taxonomy" id="328814"/>
    <lineage>
        <taxon>Bacteria</taxon>
        <taxon>Pseudomonadati</taxon>
        <taxon>Bacteroidota</taxon>
        <taxon>Bacteroidia</taxon>
        <taxon>Bacteroidales</taxon>
        <taxon>Rikenellaceae</taxon>
        <taxon>Alistipes</taxon>
    </lineage>
</organism>